<dbReference type="PROSITE" id="PS51192">
    <property type="entry name" value="HELICASE_ATP_BIND_1"/>
    <property type="match status" value="1"/>
</dbReference>
<proteinExistence type="predicted"/>
<name>A0A091E9W8_FUKDA</name>
<evidence type="ECO:0000259" key="3">
    <source>
        <dbReference type="PROSITE" id="PS51192"/>
    </source>
</evidence>
<keyword evidence="2" id="KW-0067">ATP-binding</keyword>
<keyword evidence="5" id="KW-1185">Reference proteome</keyword>
<keyword evidence="1" id="KW-0378">Hydrolase</keyword>
<evidence type="ECO:0000256" key="2">
    <source>
        <dbReference type="ARBA" id="ARBA00022806"/>
    </source>
</evidence>
<dbReference type="SUPFAM" id="SSF52540">
    <property type="entry name" value="P-loop containing nucleoside triphosphate hydrolases"/>
    <property type="match status" value="1"/>
</dbReference>
<keyword evidence="2" id="KW-0347">Helicase</keyword>
<evidence type="ECO:0000256" key="1">
    <source>
        <dbReference type="ARBA" id="ARBA00022801"/>
    </source>
</evidence>
<dbReference type="Gene3D" id="3.40.50.300">
    <property type="entry name" value="P-loop containing nucleotide triphosphate hydrolases"/>
    <property type="match status" value="1"/>
</dbReference>
<dbReference type="PANTHER" id="PTHR47958">
    <property type="entry name" value="ATP-DEPENDENT RNA HELICASE DBP3"/>
    <property type="match status" value="1"/>
</dbReference>
<dbReference type="Proteomes" id="UP000028990">
    <property type="component" value="Unassembled WGS sequence"/>
</dbReference>
<dbReference type="GO" id="GO:0016787">
    <property type="term" value="F:hydrolase activity"/>
    <property type="evidence" value="ECO:0007669"/>
    <property type="project" value="UniProtKB-KW"/>
</dbReference>
<feature type="domain" description="Helicase ATP-binding" evidence="3">
    <location>
        <begin position="1"/>
        <end position="95"/>
    </location>
</feature>
<dbReference type="InterPro" id="IPR011545">
    <property type="entry name" value="DEAD/DEAH_box_helicase_dom"/>
</dbReference>
<dbReference type="InterPro" id="IPR027417">
    <property type="entry name" value="P-loop_NTPase"/>
</dbReference>
<dbReference type="GO" id="GO:0005524">
    <property type="term" value="F:ATP binding"/>
    <property type="evidence" value="ECO:0007669"/>
    <property type="project" value="InterPro"/>
</dbReference>
<keyword evidence="4" id="KW-0396">Initiation factor</keyword>
<reference evidence="4 5" key="1">
    <citation type="submission" date="2013-11" db="EMBL/GenBank/DDBJ databases">
        <title>The Damaraland mole rat (Fukomys damarensis) genome and evolution of African mole rats.</title>
        <authorList>
            <person name="Gladyshev V.N."/>
            <person name="Fang X."/>
        </authorList>
    </citation>
    <scope>NUCLEOTIDE SEQUENCE [LARGE SCALE GENOMIC DNA]</scope>
    <source>
        <tissue evidence="4">Liver</tissue>
    </source>
</reference>
<dbReference type="EMBL" id="KN122228">
    <property type="protein sequence ID" value="KFO32016.1"/>
    <property type="molecule type" value="Genomic_DNA"/>
</dbReference>
<dbReference type="AlphaFoldDB" id="A0A091E9W8"/>
<dbReference type="InterPro" id="IPR014001">
    <property type="entry name" value="Helicase_ATP-bd"/>
</dbReference>
<accession>A0A091E9W8</accession>
<dbReference type="STRING" id="885580.ENSFDAP00000020086"/>
<evidence type="ECO:0000313" key="5">
    <source>
        <dbReference type="Proteomes" id="UP000028990"/>
    </source>
</evidence>
<dbReference type="GO" id="GO:0003676">
    <property type="term" value="F:nucleic acid binding"/>
    <property type="evidence" value="ECO:0007669"/>
    <property type="project" value="InterPro"/>
</dbReference>
<keyword evidence="2" id="KW-0547">Nucleotide-binding</keyword>
<sequence>MCAEVQKLQMEAAHIIVGNPGRMSDMLNWRYLSPTYSKMFVLDKAHEMLSRGFKDYIYDIFQKLNSNTQLVLLSATTLSDVLEVTKKFMRNPIPFRLLSRRKS</sequence>
<organism evidence="4 5">
    <name type="scientific">Fukomys damarensis</name>
    <name type="common">Damaraland mole rat</name>
    <name type="synonym">Cryptomys damarensis</name>
    <dbReference type="NCBI Taxonomy" id="885580"/>
    <lineage>
        <taxon>Eukaryota</taxon>
        <taxon>Metazoa</taxon>
        <taxon>Chordata</taxon>
        <taxon>Craniata</taxon>
        <taxon>Vertebrata</taxon>
        <taxon>Euteleostomi</taxon>
        <taxon>Mammalia</taxon>
        <taxon>Eutheria</taxon>
        <taxon>Euarchontoglires</taxon>
        <taxon>Glires</taxon>
        <taxon>Rodentia</taxon>
        <taxon>Hystricomorpha</taxon>
        <taxon>Bathyergidae</taxon>
        <taxon>Fukomys</taxon>
    </lineage>
</organism>
<dbReference type="GO" id="GO:0003743">
    <property type="term" value="F:translation initiation factor activity"/>
    <property type="evidence" value="ECO:0007669"/>
    <property type="project" value="UniProtKB-KW"/>
</dbReference>
<dbReference type="GO" id="GO:0004386">
    <property type="term" value="F:helicase activity"/>
    <property type="evidence" value="ECO:0007669"/>
    <property type="project" value="UniProtKB-KW"/>
</dbReference>
<dbReference type="Pfam" id="PF00270">
    <property type="entry name" value="DEAD"/>
    <property type="match status" value="1"/>
</dbReference>
<evidence type="ECO:0000313" key="4">
    <source>
        <dbReference type="EMBL" id="KFO32016.1"/>
    </source>
</evidence>
<gene>
    <name evidence="4" type="ORF">H920_06585</name>
</gene>
<keyword evidence="4" id="KW-0648">Protein biosynthesis</keyword>
<protein>
    <submittedName>
        <fullName evidence="4">Eukaryotic initiation factor 4A-I</fullName>
    </submittedName>
</protein>